<gene>
    <name evidence="1" type="ORF">Thpro_021655</name>
</gene>
<organism evidence="1 2">
    <name type="scientific">Acidihalobacter prosperus</name>
    <dbReference type="NCBI Taxonomy" id="160660"/>
    <lineage>
        <taxon>Bacteria</taxon>
        <taxon>Pseudomonadati</taxon>
        <taxon>Pseudomonadota</taxon>
        <taxon>Gammaproteobacteria</taxon>
        <taxon>Chromatiales</taxon>
        <taxon>Ectothiorhodospiraceae</taxon>
        <taxon>Acidihalobacter</taxon>
    </lineage>
</organism>
<name>A0A1A6C434_9GAMM</name>
<keyword evidence="2" id="KW-1185">Reference proteome</keyword>
<dbReference type="Proteomes" id="UP000029273">
    <property type="component" value="Unassembled WGS sequence"/>
</dbReference>
<dbReference type="AlphaFoldDB" id="A0A1A6C434"/>
<accession>A0A1A6C434</accession>
<evidence type="ECO:0000313" key="2">
    <source>
        <dbReference type="Proteomes" id="UP000029273"/>
    </source>
</evidence>
<evidence type="ECO:0000313" key="1">
    <source>
        <dbReference type="EMBL" id="OBS09327.1"/>
    </source>
</evidence>
<reference evidence="1 2" key="1">
    <citation type="journal article" date="2014" name="Genome Announc.">
        <title>Draft Genome Sequence of the Iron-Oxidizing, Acidophilic, and Halotolerant 'Thiobacillus prosperus' Type Strain DSM 5130.</title>
        <authorList>
            <person name="Ossandon F.J."/>
            <person name="Cardenas J.P."/>
            <person name="Corbett M."/>
            <person name="Quatrini R."/>
            <person name="Holmes D.S."/>
            <person name="Watkin E."/>
        </authorList>
    </citation>
    <scope>NUCLEOTIDE SEQUENCE [LARGE SCALE GENOMIC DNA]</scope>
    <source>
        <strain evidence="1 2">DSM 5130</strain>
    </source>
</reference>
<dbReference type="EMBL" id="JQSG02000003">
    <property type="protein sequence ID" value="OBS09327.1"/>
    <property type="molecule type" value="Genomic_DNA"/>
</dbReference>
<sequence>MGIESVFERLILLFWATWHELCFSIGHALDAHSISANGL</sequence>
<proteinExistence type="predicted"/>
<comment type="caution">
    <text evidence="1">The sequence shown here is derived from an EMBL/GenBank/DDBJ whole genome shotgun (WGS) entry which is preliminary data.</text>
</comment>
<protein>
    <submittedName>
        <fullName evidence="1">Uncharacterized protein</fullName>
    </submittedName>
</protein>